<dbReference type="Pfam" id="PF25900">
    <property type="entry name" value="PAPPA"/>
    <property type="match status" value="1"/>
</dbReference>
<comment type="caution">
    <text evidence="5">Lacks conserved residue(s) required for the propagation of feature annotation.</text>
</comment>
<dbReference type="PANTHER" id="PTHR46130">
    <property type="entry name" value="LAMGL DOMAIN-CONTAINING PROTEIN"/>
    <property type="match status" value="1"/>
</dbReference>
<keyword evidence="1 7" id="KW-0732">Signal</keyword>
<dbReference type="InterPro" id="IPR043543">
    <property type="entry name" value="PAPPA/PAPPA2"/>
</dbReference>
<dbReference type="SMART" id="SM00560">
    <property type="entry name" value="LamGL"/>
    <property type="match status" value="1"/>
</dbReference>
<dbReference type="InterPro" id="IPR000800">
    <property type="entry name" value="Notch_dom"/>
</dbReference>
<organism evidence="9 10">
    <name type="scientific">Mizuhopecten yessoensis</name>
    <name type="common">Japanese scallop</name>
    <name type="synonym">Patinopecten yessoensis</name>
    <dbReference type="NCBI Taxonomy" id="6573"/>
    <lineage>
        <taxon>Eukaryota</taxon>
        <taxon>Metazoa</taxon>
        <taxon>Spiralia</taxon>
        <taxon>Lophotrochozoa</taxon>
        <taxon>Mollusca</taxon>
        <taxon>Bivalvia</taxon>
        <taxon>Autobranchia</taxon>
        <taxon>Pteriomorphia</taxon>
        <taxon>Pectinida</taxon>
        <taxon>Pectinoidea</taxon>
        <taxon>Pectinidae</taxon>
        <taxon>Mizuhopecten</taxon>
    </lineage>
</organism>
<dbReference type="STRING" id="6573.A0A210QKT2"/>
<dbReference type="GO" id="GO:0006508">
    <property type="term" value="P:proteolysis"/>
    <property type="evidence" value="ECO:0007669"/>
    <property type="project" value="TreeGrafter"/>
</dbReference>
<dbReference type="Pfam" id="PF00084">
    <property type="entry name" value="Sushi"/>
    <property type="match status" value="2"/>
</dbReference>
<feature type="signal peptide" evidence="7">
    <location>
        <begin position="1"/>
        <end position="34"/>
    </location>
</feature>
<dbReference type="SUPFAM" id="SSF57535">
    <property type="entry name" value="Complement control module/SCR domain"/>
    <property type="match status" value="3"/>
</dbReference>
<dbReference type="InterPro" id="IPR006558">
    <property type="entry name" value="LamG-like"/>
</dbReference>
<sequence>MFKCNRALNRWKKNFTICNFIFLVICEWCNGTSSINAGDVLIRKQLLQTANIKSLSGNPSTCTRSKRTAEYHHPLHRHPRDISMERGSPMGGDALYFSGRELLRLKMTRKKVEMDLPRGNFTVELWIKPEGGQHDPVTILGLVDICNGNLPSSEWSIGITSSLEDTFPRPKLFVSLRSQRSQYSSTLEANTHYVPNRWHHIALSYDGETIKFYINGAMIAAGKDQRGNIFSKTSKKCKEIHIGGEVESGLFFRGAVDDLRIWNYTVPHEKIVQNLYGITDARDKHYLVFHDNFDNIKRWRKLSKRMPSLIPADLTSAKFEDISIEKPACGESVCDNAELVRSYLDNDQLRNMKEVRYRVINVMSNDGTDPVVTQEQIRNQHRLLVEAFSPYNITWQLEERNIRNSSLRLKTVLFACNPRDVGNAICDPECSHSRTGNDGGDCEPFLPQCDSLNIQNGRCDFECNKEYHRWDGGDCCIPGPNTHLSCFDPTSPYRGYIGINEFKEAIGLDGSSHLNIYFVSQSTNQLVGLATMPWDKEVYSIQGGVVVHPKDFGVLGRAKNLIHELGHVLGLWHVHHGVSEMDCSDSCLETEPSIELGDLCSDTMPTPNNTACRDPDWAQQSCGIPAFTDTPYANYMGYGDDACIDHFTPQQTARMHCYLDLVYQPWTTANTPAPVPLPPRVLSSGTDTVTLGWIAPFGSHTSVVTSLCDICTDADAVIQFATNSSSSHPSPEDFDFAPKQAEGHPDADKCDLSVYAWMPDTIAGPSDCRPNDCFIDLGFTFPVIPNRISIWVVWNAKDGIHDVKLYHVDGDVTSLGPYSGYCDTVLSIGVDVTKPVSKVRLYTANPYVAIDAVQMRTANDYRGCAACRNRRYRVTREPPFSEGPTKQTKRPQYVDRGVETGQTYTYHVRVQTQSGGESVQSPSLVYTHGQTFCGDGNVDPENGEECDDGNLLGGDGCDVNCHVEKLFYCEGNPSTCFLHDGDGICQDFERNTSVRDCGFFTPDGFEDQWVMSAVANPTYQAPGCPATLLTGSPSQNSVCAPSVPWDEAWFPCGHRYDTGSYWIEAYFAKAVVAAAVLIHLGSDGKSKQDSTDPRIRVELVSANNASKPLSVHSRNVNCRQNPVTIHITQDLSLPFELTIGVRIFFASRNVSFAGIRLRSPRYWNPIQLASCTDNQVYNQKSGRCIPKACSTTCSVLRVHDGRARCSGYREGDQCSISCNVGYEVVGVLNEYTCVNGTWHSVAPLDCLPVDCAEPEIPFASVICPEGTLYGRLCTFKCMSPAKQKGVGNTITCEADGRWSSPLAFCQVQCSSPMSLVSNAKLVTKSCKLGLQSVGKRCKFKCFRNYHMEGRKASRRTVVMRCDEEGIWHGGQCERITCPPIDPVFTGLYTCTDIMFMGSACTLRCPDGERPQMIKCMKSGQWSGSFAMCPSGMYGECPEVLEHDGLVFNCNSNYIGYQCSVSCLLPDFRPILNGRTNSVRGQLVHPGMISKDIPVRQLTCTALVEWYPDPNNLRCLEMCKEDAIQDGFCDCINNRKRCAWDGGDCCKSTSITNMVMTFPDHSADDCSCKDPNAIENKKKKSKKRRKRPKKSRQRRRRKKNKSVETDITFQRFNGMEG</sequence>
<dbReference type="Gene3D" id="3.40.390.10">
    <property type="entry name" value="Collagenase (Catalytic Domain)"/>
    <property type="match status" value="1"/>
</dbReference>
<evidence type="ECO:0000256" key="3">
    <source>
        <dbReference type="ARBA" id="ARBA00023157"/>
    </source>
</evidence>
<gene>
    <name evidence="9" type="ORF">KP79_PYT05009</name>
</gene>
<dbReference type="InterPro" id="IPR000436">
    <property type="entry name" value="Sushi_SCR_CCP_dom"/>
</dbReference>
<dbReference type="SUPFAM" id="SSF49899">
    <property type="entry name" value="Concanavalin A-like lectins/glucanases"/>
    <property type="match status" value="1"/>
</dbReference>
<evidence type="ECO:0000313" key="9">
    <source>
        <dbReference type="EMBL" id="OWF49358.1"/>
    </source>
</evidence>
<dbReference type="PANTHER" id="PTHR46130:SF3">
    <property type="entry name" value="CHROMOSOME UNDETERMINED SCAFFOLD_33, WHOLE GENOME SHOTGUN SEQUENCE"/>
    <property type="match status" value="1"/>
</dbReference>
<dbReference type="InterPro" id="IPR024079">
    <property type="entry name" value="MetalloPept_cat_dom_sf"/>
</dbReference>
<comment type="caution">
    <text evidence="9">The sequence shown here is derived from an EMBL/GenBank/DDBJ whole genome shotgun (WGS) entry which is preliminary data.</text>
</comment>
<reference evidence="9 10" key="1">
    <citation type="journal article" date="2017" name="Nat. Ecol. Evol.">
        <title>Scallop genome provides insights into evolution of bilaterian karyotype and development.</title>
        <authorList>
            <person name="Wang S."/>
            <person name="Zhang J."/>
            <person name="Jiao W."/>
            <person name="Li J."/>
            <person name="Xun X."/>
            <person name="Sun Y."/>
            <person name="Guo X."/>
            <person name="Huan P."/>
            <person name="Dong B."/>
            <person name="Zhang L."/>
            <person name="Hu X."/>
            <person name="Sun X."/>
            <person name="Wang J."/>
            <person name="Zhao C."/>
            <person name="Wang Y."/>
            <person name="Wang D."/>
            <person name="Huang X."/>
            <person name="Wang R."/>
            <person name="Lv J."/>
            <person name="Li Y."/>
            <person name="Zhang Z."/>
            <person name="Liu B."/>
            <person name="Lu W."/>
            <person name="Hui Y."/>
            <person name="Liang J."/>
            <person name="Zhou Z."/>
            <person name="Hou R."/>
            <person name="Li X."/>
            <person name="Liu Y."/>
            <person name="Li H."/>
            <person name="Ning X."/>
            <person name="Lin Y."/>
            <person name="Zhao L."/>
            <person name="Xing Q."/>
            <person name="Dou J."/>
            <person name="Li Y."/>
            <person name="Mao J."/>
            <person name="Guo H."/>
            <person name="Dou H."/>
            <person name="Li T."/>
            <person name="Mu C."/>
            <person name="Jiang W."/>
            <person name="Fu Q."/>
            <person name="Fu X."/>
            <person name="Miao Y."/>
            <person name="Liu J."/>
            <person name="Yu Q."/>
            <person name="Li R."/>
            <person name="Liao H."/>
            <person name="Li X."/>
            <person name="Kong Y."/>
            <person name="Jiang Z."/>
            <person name="Chourrout D."/>
            <person name="Li R."/>
            <person name="Bao Z."/>
        </authorList>
    </citation>
    <scope>NUCLEOTIDE SEQUENCE [LARGE SCALE GENOMIC DNA]</scope>
    <source>
        <strain evidence="9 10">PY_sf001</strain>
    </source>
</reference>
<feature type="domain" description="Sushi" evidence="8">
    <location>
        <begin position="1249"/>
        <end position="1307"/>
    </location>
</feature>
<dbReference type="NCBIfam" id="TIGR02232">
    <property type="entry name" value="myxo_disulf_rpt"/>
    <property type="match status" value="1"/>
</dbReference>
<dbReference type="Gene3D" id="2.10.70.10">
    <property type="entry name" value="Complement Module, domain 1"/>
    <property type="match status" value="4"/>
</dbReference>
<keyword evidence="5" id="KW-0768">Sushi</keyword>
<dbReference type="InterPro" id="IPR011936">
    <property type="entry name" value="Myxo_disulph_rpt"/>
</dbReference>
<dbReference type="Proteomes" id="UP000242188">
    <property type="component" value="Unassembled WGS sequence"/>
</dbReference>
<feature type="compositionally biased region" description="Basic residues" evidence="6">
    <location>
        <begin position="1576"/>
        <end position="1599"/>
    </location>
</feature>
<dbReference type="SMART" id="SM00032">
    <property type="entry name" value="CCP"/>
    <property type="match status" value="4"/>
</dbReference>
<protein>
    <submittedName>
        <fullName evidence="9">Pappalysin-1</fullName>
    </submittedName>
</protein>
<dbReference type="GO" id="GO:0004222">
    <property type="term" value="F:metalloendopeptidase activity"/>
    <property type="evidence" value="ECO:0007669"/>
    <property type="project" value="TreeGrafter"/>
</dbReference>
<feature type="chain" id="PRO_5012871684" evidence="7">
    <location>
        <begin position="35"/>
        <end position="1616"/>
    </location>
</feature>
<feature type="domain" description="Sushi" evidence="8">
    <location>
        <begin position="1375"/>
        <end position="1430"/>
    </location>
</feature>
<evidence type="ECO:0000256" key="7">
    <source>
        <dbReference type="SAM" id="SignalP"/>
    </source>
</evidence>
<evidence type="ECO:0000256" key="5">
    <source>
        <dbReference type="PROSITE-ProRule" id="PRU00302"/>
    </source>
</evidence>
<evidence type="ECO:0000313" key="10">
    <source>
        <dbReference type="Proteomes" id="UP000242188"/>
    </source>
</evidence>
<dbReference type="CDD" id="cd00033">
    <property type="entry name" value="CCP"/>
    <property type="match status" value="2"/>
</dbReference>
<evidence type="ECO:0000256" key="2">
    <source>
        <dbReference type="ARBA" id="ARBA00022737"/>
    </source>
</evidence>
<dbReference type="SUPFAM" id="SSF55486">
    <property type="entry name" value="Metalloproteases ('zincins'), catalytic domain"/>
    <property type="match status" value="1"/>
</dbReference>
<dbReference type="SMART" id="SM00004">
    <property type="entry name" value="NL"/>
    <property type="match status" value="2"/>
</dbReference>
<keyword evidence="10" id="KW-1185">Reference proteome</keyword>
<evidence type="ECO:0000256" key="4">
    <source>
        <dbReference type="ARBA" id="ARBA00023180"/>
    </source>
</evidence>
<dbReference type="Gene3D" id="2.60.120.200">
    <property type="match status" value="1"/>
</dbReference>
<accession>A0A210QKT2</accession>
<dbReference type="GO" id="GO:0005615">
    <property type="term" value="C:extracellular space"/>
    <property type="evidence" value="ECO:0007669"/>
    <property type="project" value="TreeGrafter"/>
</dbReference>
<dbReference type="InterPro" id="IPR013320">
    <property type="entry name" value="ConA-like_dom_sf"/>
</dbReference>
<dbReference type="PROSITE" id="PS50923">
    <property type="entry name" value="SUSHI"/>
    <property type="match status" value="2"/>
</dbReference>
<dbReference type="EMBL" id="NEDP02003147">
    <property type="protein sequence ID" value="OWF49358.1"/>
    <property type="molecule type" value="Genomic_DNA"/>
</dbReference>
<dbReference type="Pfam" id="PF13385">
    <property type="entry name" value="Laminin_G_3"/>
    <property type="match status" value="1"/>
</dbReference>
<dbReference type="InterPro" id="IPR035976">
    <property type="entry name" value="Sushi/SCR/CCP_sf"/>
</dbReference>
<keyword evidence="4" id="KW-0325">Glycoprotein</keyword>
<feature type="region of interest" description="Disordered" evidence="6">
    <location>
        <begin position="1574"/>
        <end position="1616"/>
    </location>
</feature>
<keyword evidence="2" id="KW-0677">Repeat</keyword>
<proteinExistence type="predicted"/>
<evidence type="ECO:0000256" key="1">
    <source>
        <dbReference type="ARBA" id="ARBA00022729"/>
    </source>
</evidence>
<name>A0A210QKT2_MIZYE</name>
<keyword evidence="3" id="KW-1015">Disulfide bond</keyword>
<evidence type="ECO:0000256" key="6">
    <source>
        <dbReference type="SAM" id="MobiDB-lite"/>
    </source>
</evidence>
<dbReference type="InterPro" id="IPR058897">
    <property type="entry name" value="PAPPA_SD_C"/>
</dbReference>
<dbReference type="GO" id="GO:0007166">
    <property type="term" value="P:cell surface receptor signaling pathway"/>
    <property type="evidence" value="ECO:0007669"/>
    <property type="project" value="TreeGrafter"/>
</dbReference>
<evidence type="ECO:0000259" key="8">
    <source>
        <dbReference type="PROSITE" id="PS50923"/>
    </source>
</evidence>
<feature type="region of interest" description="Disordered" evidence="6">
    <location>
        <begin position="723"/>
        <end position="742"/>
    </location>
</feature>